<evidence type="ECO:0000313" key="1">
    <source>
        <dbReference type="EMBL" id="HGH61469.1"/>
    </source>
</evidence>
<sequence length="465" mass="48793">MPSSLNVRTEFQAKVVADAASIGLREALVTLARPDSSHKIFSMTGDVSNLASASPSFQFQSKITLDKYVLAAFSILPNNVTLNGSASAACKFSGAAKAVRWDVNAALNTVEVKVGGATLKQPGAPGSLSAVGSWQDGELILTRGELTIPGVLANARGTLLDRRGSFQHLDVEVKKADLAQIGKQLLSPAYAMTGALAGSLKIQPVEHSIAAAGSLHLANVGLAVNKPNSIGCSGLKGVIEIQGATARAEELTGALTGLVTAPVKLKGRIDGLYSLDTMNGEVFVETGKGKIRTDFLAAATAMGDVLGPRAAVTQQLLEITAGTASIRISSGKAETQDLRVKGPTIAVGAMGSYLFKDSSINALLSIQTRMFENLPIGDIPVVRDFLKQHEGFLKAFGVDKELSKYGIRLPQAQQGQSTTPTPQNIPPVTVMFTLRGPISKPQMLPVLESSLDKSAVERLKKLSEL</sequence>
<proteinExistence type="predicted"/>
<dbReference type="EMBL" id="DTGT01000293">
    <property type="protein sequence ID" value="HGH61469.1"/>
    <property type="molecule type" value="Genomic_DNA"/>
</dbReference>
<reference evidence="1" key="1">
    <citation type="journal article" date="2020" name="mSystems">
        <title>Genome- and Community-Level Interaction Insights into Carbon Utilization and Element Cycling Functions of Hydrothermarchaeota in Hydrothermal Sediment.</title>
        <authorList>
            <person name="Zhou Z."/>
            <person name="Liu Y."/>
            <person name="Xu W."/>
            <person name="Pan J."/>
            <person name="Luo Z.H."/>
            <person name="Li M."/>
        </authorList>
    </citation>
    <scope>NUCLEOTIDE SEQUENCE [LARGE SCALE GENOMIC DNA]</scope>
    <source>
        <strain evidence="1">SpSt-769</strain>
    </source>
</reference>
<comment type="caution">
    <text evidence="1">The sequence shown here is derived from an EMBL/GenBank/DDBJ whole genome shotgun (WGS) entry which is preliminary data.</text>
</comment>
<accession>A0A7C4ESV4</accession>
<organism evidence="1">
    <name type="scientific">Desulfomonile tiedjei</name>
    <dbReference type="NCBI Taxonomy" id="2358"/>
    <lineage>
        <taxon>Bacteria</taxon>
        <taxon>Pseudomonadati</taxon>
        <taxon>Thermodesulfobacteriota</taxon>
        <taxon>Desulfomonilia</taxon>
        <taxon>Desulfomonilales</taxon>
        <taxon>Desulfomonilaceae</taxon>
        <taxon>Desulfomonile</taxon>
    </lineage>
</organism>
<dbReference type="AlphaFoldDB" id="A0A7C4ESV4"/>
<gene>
    <name evidence="1" type="ORF">ENV54_09250</name>
</gene>
<protein>
    <submittedName>
        <fullName evidence="1">Uncharacterized protein</fullName>
    </submittedName>
</protein>
<name>A0A7C4ESV4_9BACT</name>